<keyword evidence="8 12" id="KW-0249">Electron transport</keyword>
<dbReference type="Proteomes" id="UP001224997">
    <property type="component" value="Unassembled WGS sequence"/>
</dbReference>
<keyword evidence="4 12" id="KW-1003">Cell membrane</keyword>
<evidence type="ECO:0000256" key="13">
    <source>
        <dbReference type="SAM" id="MobiDB-lite"/>
    </source>
</evidence>
<keyword evidence="7 12" id="KW-0479">Metal-binding</keyword>
<reference evidence="14 15" key="1">
    <citation type="submission" date="2023-08" db="EMBL/GenBank/DDBJ databases">
        <authorList>
            <person name="Park J.-S."/>
        </authorList>
    </citation>
    <scope>NUCLEOTIDE SEQUENCE [LARGE SCALE GENOMIC DNA]</scope>
    <source>
        <strain evidence="14 15">2205BS29-5</strain>
    </source>
</reference>
<evidence type="ECO:0000256" key="1">
    <source>
        <dbReference type="ARBA" id="ARBA00004651"/>
    </source>
</evidence>
<evidence type="ECO:0000256" key="12">
    <source>
        <dbReference type="PIRNR" id="PIRNR006446"/>
    </source>
</evidence>
<evidence type="ECO:0000256" key="6">
    <source>
        <dbReference type="ARBA" id="ARBA00022692"/>
    </source>
</evidence>
<sequence length="485" mass="53679">MFEHSDAVLLARIQFGFTVSFHFLFPAFTIGLASFLATLNGFWLWTKDKRYLDLFRYWVKIFSLAFAMGVVSGIVMSYQFGTNWSVFSDRAGPVIGGPMAYEVLSAFFLEAGFLGIMLFGRERVGPTLHMIACLAVAVGTATSAFWILSVNSWMHTPAGFRIDPSTGQFLPTDFWEVIFNPSFPFRLMHTVTAAYLTTAFVVGGVAALHLLRSRHRPGSANPATRTMFSMAMWMATIFAPIQIFLGDMHGLNTLEHQPAKVMAMEGHFRSYPEGAPLYLFGIPNQDEQRLDYAFGIPKLSSLILKHDLNAPMAGLDTIPREDQPPVAIVFWSFRLMVAIGFGMLGIGLWSLWTRLRGRLFDAAMLHRAALVMAPSGLVAVLAGWFTTEVGRQPYTIYGYLRTSDSVAPLDAAAVGTSLIAFVIVYFAVFGAGTYYILRLMGRPPMEAEPRLAEVAESPTRTAGITPAQQQLTLKANRNKRNGDLT</sequence>
<keyword evidence="5 12" id="KW-0349">Heme</keyword>
<feature type="transmembrane region" description="Helical" evidence="12">
    <location>
        <begin position="100"/>
        <end position="120"/>
    </location>
</feature>
<organism evidence="14 15">
    <name type="scientific">Paracoccus spongiarum</name>
    <dbReference type="NCBI Taxonomy" id="3064387"/>
    <lineage>
        <taxon>Bacteria</taxon>
        <taxon>Pseudomonadati</taxon>
        <taxon>Pseudomonadota</taxon>
        <taxon>Alphaproteobacteria</taxon>
        <taxon>Rhodobacterales</taxon>
        <taxon>Paracoccaceae</taxon>
        <taxon>Paracoccus</taxon>
    </lineage>
</organism>
<evidence type="ECO:0000256" key="5">
    <source>
        <dbReference type="ARBA" id="ARBA00022617"/>
    </source>
</evidence>
<dbReference type="PANTHER" id="PTHR30365:SF14">
    <property type="entry name" value="CYTOCHROME BD MENAQUINOL OXIDASE SUBUNIT I-RELATED"/>
    <property type="match status" value="1"/>
</dbReference>
<dbReference type="PIRSF" id="PIRSF006446">
    <property type="entry name" value="Cyt_quinol_oxidase_1"/>
    <property type="match status" value="1"/>
</dbReference>
<keyword evidence="9 12" id="KW-1133">Transmembrane helix</keyword>
<proteinExistence type="inferred from homology"/>
<dbReference type="EMBL" id="JAVAMQ010000039">
    <property type="protein sequence ID" value="MDP5309175.1"/>
    <property type="molecule type" value="Genomic_DNA"/>
</dbReference>
<evidence type="ECO:0000256" key="3">
    <source>
        <dbReference type="ARBA" id="ARBA00022448"/>
    </source>
</evidence>
<evidence type="ECO:0000256" key="9">
    <source>
        <dbReference type="ARBA" id="ARBA00022989"/>
    </source>
</evidence>
<evidence type="ECO:0000256" key="10">
    <source>
        <dbReference type="ARBA" id="ARBA00023004"/>
    </source>
</evidence>
<name>A0ABT9JH72_9RHOB</name>
<feature type="region of interest" description="Disordered" evidence="13">
    <location>
        <begin position="456"/>
        <end position="485"/>
    </location>
</feature>
<keyword evidence="3 12" id="KW-0813">Transport</keyword>
<feature type="transmembrane region" description="Helical" evidence="12">
    <location>
        <begin position="411"/>
        <end position="437"/>
    </location>
</feature>
<keyword evidence="11 12" id="KW-0472">Membrane</keyword>
<dbReference type="Pfam" id="PF01654">
    <property type="entry name" value="Cyt_bd_oxida_I"/>
    <property type="match status" value="1"/>
</dbReference>
<evidence type="ECO:0000313" key="15">
    <source>
        <dbReference type="Proteomes" id="UP001224997"/>
    </source>
</evidence>
<evidence type="ECO:0000256" key="7">
    <source>
        <dbReference type="ARBA" id="ARBA00022723"/>
    </source>
</evidence>
<comment type="caution">
    <text evidence="14">The sequence shown here is derived from an EMBL/GenBank/DDBJ whole genome shotgun (WGS) entry which is preliminary data.</text>
</comment>
<dbReference type="PANTHER" id="PTHR30365">
    <property type="entry name" value="CYTOCHROME D UBIQUINOL OXIDASE"/>
    <property type="match status" value="1"/>
</dbReference>
<feature type="transmembrane region" description="Helical" evidence="12">
    <location>
        <begin position="364"/>
        <end position="385"/>
    </location>
</feature>
<protein>
    <submittedName>
        <fullName evidence="14">Cytochrome ubiquinol oxidase subunit I</fullName>
    </submittedName>
</protein>
<keyword evidence="6 12" id="KW-0812">Transmembrane</keyword>
<dbReference type="RefSeq" id="WP_305964978.1">
    <property type="nucleotide sequence ID" value="NZ_JAVAMQ010000039.1"/>
</dbReference>
<feature type="transmembrane region" description="Helical" evidence="12">
    <location>
        <begin position="20"/>
        <end position="45"/>
    </location>
</feature>
<dbReference type="InterPro" id="IPR002585">
    <property type="entry name" value="Cyt-d_ubiquinol_oxidase_su_1"/>
</dbReference>
<comment type="subcellular location">
    <subcellularLocation>
        <location evidence="12">Cell inner membrane</location>
    </subcellularLocation>
    <subcellularLocation>
        <location evidence="1">Cell membrane</location>
        <topology evidence="1">Multi-pass membrane protein</topology>
    </subcellularLocation>
</comment>
<feature type="transmembrane region" description="Helical" evidence="12">
    <location>
        <begin position="57"/>
        <end position="80"/>
    </location>
</feature>
<accession>A0ABT9JH72</accession>
<feature type="transmembrane region" description="Helical" evidence="12">
    <location>
        <begin position="127"/>
        <end position="148"/>
    </location>
</feature>
<feature type="transmembrane region" description="Helical" evidence="12">
    <location>
        <begin position="223"/>
        <end position="245"/>
    </location>
</feature>
<comment type="similarity">
    <text evidence="2 12">Belongs to the cytochrome ubiquinol oxidase subunit 1 family.</text>
</comment>
<evidence type="ECO:0000256" key="11">
    <source>
        <dbReference type="ARBA" id="ARBA00023136"/>
    </source>
</evidence>
<feature type="transmembrane region" description="Helical" evidence="12">
    <location>
        <begin position="328"/>
        <end position="352"/>
    </location>
</feature>
<evidence type="ECO:0000256" key="4">
    <source>
        <dbReference type="ARBA" id="ARBA00022475"/>
    </source>
</evidence>
<evidence type="ECO:0000313" key="14">
    <source>
        <dbReference type="EMBL" id="MDP5309175.1"/>
    </source>
</evidence>
<gene>
    <name evidence="14" type="ORF">Q5Y72_19060</name>
</gene>
<evidence type="ECO:0000256" key="8">
    <source>
        <dbReference type="ARBA" id="ARBA00022982"/>
    </source>
</evidence>
<feature type="compositionally biased region" description="Polar residues" evidence="13">
    <location>
        <begin position="458"/>
        <end position="475"/>
    </location>
</feature>
<keyword evidence="15" id="KW-1185">Reference proteome</keyword>
<evidence type="ECO:0000256" key="2">
    <source>
        <dbReference type="ARBA" id="ARBA00009819"/>
    </source>
</evidence>
<feature type="transmembrane region" description="Helical" evidence="12">
    <location>
        <begin position="192"/>
        <end position="211"/>
    </location>
</feature>
<keyword evidence="10 12" id="KW-0408">Iron</keyword>